<evidence type="ECO:0000256" key="5">
    <source>
        <dbReference type="ARBA" id="ARBA00023172"/>
    </source>
</evidence>
<gene>
    <name evidence="7" type="ORF">EJN90_09935</name>
    <name evidence="8" type="ORF">EJN90_09975</name>
</gene>
<dbReference type="PANTHER" id="PTHR33217:SF7">
    <property type="entry name" value="TRANSPOSASE FOR INSERTION SEQUENCE ELEMENT IS1081"/>
    <property type="match status" value="1"/>
</dbReference>
<keyword evidence="9" id="KW-1185">Reference proteome</keyword>
<protein>
    <recommendedName>
        <fullName evidence="6">Mutator family transposase</fullName>
    </recommendedName>
</protein>
<keyword evidence="3 6" id="KW-0815">Transposition</keyword>
<dbReference type="EMBL" id="CP034465">
    <property type="protein sequence ID" value="AZP04940.1"/>
    <property type="molecule type" value="Genomic_DNA"/>
</dbReference>
<reference evidence="8" key="2">
    <citation type="submission" date="2018-12" db="EMBL/GenBank/DDBJ databases">
        <authorList>
            <person name="Bae J.-W."/>
            <person name="Lee S.-Y."/>
        </authorList>
    </citation>
    <scope>NUCLEOTIDE SEQUENCE</scope>
    <source>
        <strain evidence="8">H21T32</strain>
    </source>
</reference>
<dbReference type="GO" id="GO:0003677">
    <property type="term" value="F:DNA binding"/>
    <property type="evidence" value="ECO:0007669"/>
    <property type="project" value="UniProtKB-UniRule"/>
</dbReference>
<dbReference type="NCBIfam" id="NF033543">
    <property type="entry name" value="transpos_IS256"/>
    <property type="match status" value="1"/>
</dbReference>
<evidence type="ECO:0000313" key="8">
    <source>
        <dbReference type="EMBL" id="AZP04940.1"/>
    </source>
</evidence>
<dbReference type="GO" id="GO:0004803">
    <property type="term" value="F:transposase activity"/>
    <property type="evidence" value="ECO:0007669"/>
    <property type="project" value="UniProtKB-UniRule"/>
</dbReference>
<dbReference type="AlphaFoldDB" id="A0A3S9HC39"/>
<dbReference type="Proteomes" id="UP000273326">
    <property type="component" value="Chromosome"/>
</dbReference>
<dbReference type="KEGG" id="jeh:EJN90_09935"/>
<keyword evidence="6" id="KW-0814">Transposable element</keyword>
<dbReference type="PANTHER" id="PTHR33217">
    <property type="entry name" value="TRANSPOSASE FOR INSERTION SEQUENCE ELEMENT IS1081"/>
    <property type="match status" value="1"/>
</dbReference>
<sequence length="403" mass="47023">MFLTTKTYPGGLYTTQVHFTLNNEEIQSIIEHSVKDDVSKNILTTVFNRLMENQRTEYIQADDYERSESRQSQRNGYYERDFTTRVGTLELKVPRTRDGEFSPTVFERYQRNEKALLASMLEMYVSGVSTRKVSKIVEELCGKSVSKSFVSSLTEQLDPMVNEWQNRSLSETNDPFLMTDVLYIKIREDNRVLSKSCHIAIGITKDGDREIIGFMIQNEESEDTWSSFFEYLKERGLQGTELIISDAHKGLVSAIRKSFTNASWQRCQVHFLRNIFRSIPKKNSKVFREAVKTIFKFTDIELARTAKDALVAEYIDQVKYRKACETLDNGFEDAFQYTVIGHGHNRLKSTNLLERLNQEVRRREKIIRIFPNRASANRLIGAVLMDLHNEWLSSTRRYIKFEQ</sequence>
<dbReference type="PROSITE" id="PS01007">
    <property type="entry name" value="TRANSPOSASE_MUTATOR"/>
    <property type="match status" value="1"/>
</dbReference>
<dbReference type="GO" id="GO:0006313">
    <property type="term" value="P:DNA transposition"/>
    <property type="evidence" value="ECO:0007669"/>
    <property type="project" value="UniProtKB-UniRule"/>
</dbReference>
<reference evidence="9" key="1">
    <citation type="submission" date="2018-12" db="EMBL/GenBank/DDBJ databases">
        <title>Complete genome sequencing of Jeotgalibaca sp. H21T32.</title>
        <authorList>
            <person name="Bae J.-W."/>
            <person name="Lee S.-Y."/>
        </authorList>
    </citation>
    <scope>NUCLEOTIDE SEQUENCE [LARGE SCALE GENOMIC DNA]</scope>
    <source>
        <strain evidence="9">H21T32</strain>
    </source>
</reference>
<keyword evidence="4 6" id="KW-0238">DNA-binding</keyword>
<comment type="similarity">
    <text evidence="2 6">Belongs to the transposase mutator family.</text>
</comment>
<dbReference type="EMBL" id="CP034465">
    <property type="protein sequence ID" value="AZP04932.1"/>
    <property type="molecule type" value="Genomic_DNA"/>
</dbReference>
<dbReference type="KEGG" id="jeh:EJN90_09975"/>
<dbReference type="InterPro" id="IPR001207">
    <property type="entry name" value="Transposase_mutator"/>
</dbReference>
<evidence type="ECO:0000256" key="4">
    <source>
        <dbReference type="ARBA" id="ARBA00023125"/>
    </source>
</evidence>
<dbReference type="OrthoDB" id="9779930at2"/>
<evidence type="ECO:0000313" key="7">
    <source>
        <dbReference type="EMBL" id="AZP04932.1"/>
    </source>
</evidence>
<dbReference type="RefSeq" id="WP_126110819.1">
    <property type="nucleotide sequence ID" value="NZ_CP034465.1"/>
</dbReference>
<evidence type="ECO:0000256" key="1">
    <source>
        <dbReference type="ARBA" id="ARBA00002190"/>
    </source>
</evidence>
<keyword evidence="5 6" id="KW-0233">DNA recombination</keyword>
<evidence type="ECO:0000256" key="6">
    <source>
        <dbReference type="RuleBase" id="RU365089"/>
    </source>
</evidence>
<evidence type="ECO:0000256" key="3">
    <source>
        <dbReference type="ARBA" id="ARBA00022578"/>
    </source>
</evidence>
<organism evidence="8 9">
    <name type="scientific">Jeotgalibaca ciconiae</name>
    <dbReference type="NCBI Taxonomy" id="2496265"/>
    <lineage>
        <taxon>Bacteria</taxon>
        <taxon>Bacillati</taxon>
        <taxon>Bacillota</taxon>
        <taxon>Bacilli</taxon>
        <taxon>Lactobacillales</taxon>
        <taxon>Carnobacteriaceae</taxon>
        <taxon>Jeotgalibaca</taxon>
    </lineage>
</organism>
<evidence type="ECO:0000256" key="2">
    <source>
        <dbReference type="ARBA" id="ARBA00010961"/>
    </source>
</evidence>
<comment type="function">
    <text evidence="1 6">Required for the transposition of the insertion element.</text>
</comment>
<proteinExistence type="inferred from homology"/>
<evidence type="ECO:0000313" key="9">
    <source>
        <dbReference type="Proteomes" id="UP000273326"/>
    </source>
</evidence>
<name>A0A3S9HC39_9LACT</name>
<dbReference type="Pfam" id="PF00872">
    <property type="entry name" value="Transposase_mut"/>
    <property type="match status" value="1"/>
</dbReference>
<reference evidence="8" key="3">
    <citation type="journal article" date="2020" name="Int. J. Syst. Evol. Microbiol.">
        <title>Jeotgalibaca ciconiae sp. nov., isolated from the faeces of an Oriental stork.</title>
        <authorList>
            <person name="Lee S.Y."/>
            <person name="Kang W."/>
            <person name="Kim P.S."/>
            <person name="Kim H.S."/>
            <person name="Sung H."/>
            <person name="Shin N.R."/>
            <person name="Yun J.H."/>
            <person name="Lee J.Y."/>
            <person name="Lee J.Y."/>
            <person name="Jung M.J."/>
            <person name="Jeong Y.S."/>
            <person name="Tak E.J."/>
            <person name="Han J.E."/>
            <person name="Hyun D.W."/>
            <person name="Kang M.S."/>
            <person name="Lee K.E."/>
            <person name="Lee B.H."/>
            <person name="Bae J.W."/>
        </authorList>
    </citation>
    <scope>NUCLEOTIDE SEQUENCE</scope>
    <source>
        <strain evidence="8">H21T32</strain>
    </source>
</reference>
<accession>A0A3S9HC39</accession>